<name>A0A9W6N3L6_9HYPH</name>
<protein>
    <recommendedName>
        <fullName evidence="5">TIGR02301 family protein</fullName>
    </recommendedName>
</protein>
<proteinExistence type="predicted"/>
<evidence type="ECO:0000256" key="1">
    <source>
        <dbReference type="SAM" id="MobiDB-lite"/>
    </source>
</evidence>
<dbReference type="AlphaFoldDB" id="A0A9W6N3L6"/>
<organism evidence="3 4">
    <name type="scientific">Methylopila jiangsuensis</name>
    <dbReference type="NCBI Taxonomy" id="586230"/>
    <lineage>
        <taxon>Bacteria</taxon>
        <taxon>Pseudomonadati</taxon>
        <taxon>Pseudomonadota</taxon>
        <taxon>Alphaproteobacteria</taxon>
        <taxon>Hyphomicrobiales</taxon>
        <taxon>Methylopilaceae</taxon>
        <taxon>Methylopila</taxon>
    </lineage>
</organism>
<sequence length="149" mass="15672">MTTAARFLLLFVFALAASGEAAAQSGAGERRTPPKAPPAANAPSPAPASAPPYEPQLIRLAQVLGGLHHLRAVCGASDAGVWRERMASLVLAEGASPERRDRLAGAFNDSYRAWARSYRACTPAAELAARRFLAEAKAVATDVSERYGP</sequence>
<dbReference type="NCBIfam" id="TIGR02301">
    <property type="entry name" value="TIGR02301 family protein"/>
    <property type="match status" value="1"/>
</dbReference>
<evidence type="ECO:0000313" key="4">
    <source>
        <dbReference type="Proteomes" id="UP001143364"/>
    </source>
</evidence>
<gene>
    <name evidence="3" type="ORF">GCM10008171_14510</name>
</gene>
<dbReference type="Pfam" id="PF09539">
    <property type="entry name" value="DUF2385"/>
    <property type="match status" value="1"/>
</dbReference>
<evidence type="ECO:0000256" key="2">
    <source>
        <dbReference type="SAM" id="SignalP"/>
    </source>
</evidence>
<accession>A0A9W6N3L6</accession>
<feature type="region of interest" description="Disordered" evidence="1">
    <location>
        <begin position="24"/>
        <end position="52"/>
    </location>
</feature>
<dbReference type="Proteomes" id="UP001143364">
    <property type="component" value="Unassembled WGS sequence"/>
</dbReference>
<reference evidence="3" key="2">
    <citation type="submission" date="2023-01" db="EMBL/GenBank/DDBJ databases">
        <authorList>
            <person name="Sun Q."/>
            <person name="Evtushenko L."/>
        </authorList>
    </citation>
    <scope>NUCLEOTIDE SEQUENCE</scope>
    <source>
        <strain evidence="3">VKM B-2555</strain>
    </source>
</reference>
<keyword evidence="2" id="KW-0732">Signal</keyword>
<keyword evidence="4" id="KW-1185">Reference proteome</keyword>
<dbReference type="RefSeq" id="WP_271204148.1">
    <property type="nucleotide sequence ID" value="NZ_BSFK01000007.1"/>
</dbReference>
<feature type="chain" id="PRO_5040968711" description="TIGR02301 family protein" evidence="2">
    <location>
        <begin position="24"/>
        <end position="149"/>
    </location>
</feature>
<comment type="caution">
    <text evidence="3">The sequence shown here is derived from an EMBL/GenBank/DDBJ whole genome shotgun (WGS) entry which is preliminary data.</text>
</comment>
<evidence type="ECO:0008006" key="5">
    <source>
        <dbReference type="Google" id="ProtNLM"/>
    </source>
</evidence>
<dbReference type="EMBL" id="BSFK01000007">
    <property type="protein sequence ID" value="GLK76197.1"/>
    <property type="molecule type" value="Genomic_DNA"/>
</dbReference>
<feature type="signal peptide" evidence="2">
    <location>
        <begin position="1"/>
        <end position="23"/>
    </location>
</feature>
<evidence type="ECO:0000313" key="3">
    <source>
        <dbReference type="EMBL" id="GLK76197.1"/>
    </source>
</evidence>
<reference evidence="3" key="1">
    <citation type="journal article" date="2014" name="Int. J. Syst. Evol. Microbiol.">
        <title>Complete genome sequence of Corynebacterium casei LMG S-19264T (=DSM 44701T), isolated from a smear-ripened cheese.</title>
        <authorList>
            <consortium name="US DOE Joint Genome Institute (JGI-PGF)"/>
            <person name="Walter F."/>
            <person name="Albersmeier A."/>
            <person name="Kalinowski J."/>
            <person name="Ruckert C."/>
        </authorList>
    </citation>
    <scope>NUCLEOTIDE SEQUENCE</scope>
    <source>
        <strain evidence="3">VKM B-2555</strain>
    </source>
</reference>
<dbReference type="InterPro" id="IPR012645">
    <property type="entry name" value="CHP02301"/>
</dbReference>